<evidence type="ECO:0000256" key="1">
    <source>
        <dbReference type="ARBA" id="ARBA00022614"/>
    </source>
</evidence>
<dbReference type="FunCoup" id="A0A6P7MRH9">
    <property type="interactions" value="638"/>
</dbReference>
<dbReference type="Gene3D" id="3.80.10.10">
    <property type="entry name" value="Ribonuclease Inhibitor"/>
    <property type="match status" value="8"/>
</dbReference>
<dbReference type="InterPro" id="IPR001611">
    <property type="entry name" value="Leu-rich_rpt"/>
</dbReference>
<dbReference type="SMART" id="SM00368">
    <property type="entry name" value="LRR_RI"/>
    <property type="match status" value="12"/>
</dbReference>
<protein>
    <submittedName>
        <fullName evidence="8">NLR family, CARD domain containing 5 isoform X1</fullName>
    </submittedName>
</protein>
<dbReference type="Pfam" id="PF13516">
    <property type="entry name" value="LRR_6"/>
    <property type="match status" value="6"/>
</dbReference>
<dbReference type="Pfam" id="PF17776">
    <property type="entry name" value="NLRC4_HD2"/>
    <property type="match status" value="1"/>
</dbReference>
<dbReference type="GO" id="GO:0045348">
    <property type="term" value="P:positive regulation of MHC class II biosynthetic process"/>
    <property type="evidence" value="ECO:0007669"/>
    <property type="project" value="TreeGrafter"/>
</dbReference>
<dbReference type="CTD" id="84166"/>
<keyword evidence="4" id="KW-0067">ATP-binding</keyword>
<dbReference type="KEGG" id="bspl:114856983"/>
<evidence type="ECO:0000259" key="6">
    <source>
        <dbReference type="PROSITE" id="PS50837"/>
    </source>
</evidence>
<keyword evidence="2" id="KW-0677">Repeat</keyword>
<evidence type="ECO:0000256" key="3">
    <source>
        <dbReference type="ARBA" id="ARBA00022741"/>
    </source>
</evidence>
<dbReference type="PANTHER" id="PTHR47189:SF1">
    <property type="entry name" value="MHC CLASS II TRANSACTIVATOR"/>
    <property type="match status" value="1"/>
</dbReference>
<evidence type="ECO:0000313" key="8">
    <source>
        <dbReference type="RefSeq" id="XP_029008820.1"/>
    </source>
</evidence>
<dbReference type="InterPro" id="IPR032675">
    <property type="entry name" value="LRR_dom_sf"/>
</dbReference>
<dbReference type="SUPFAM" id="SSF52540">
    <property type="entry name" value="P-loop containing nucleoside triphosphate hydrolases"/>
    <property type="match status" value="1"/>
</dbReference>
<dbReference type="InterPro" id="IPR027417">
    <property type="entry name" value="P-loop_NTPase"/>
</dbReference>
<dbReference type="OrthoDB" id="120976at2759"/>
<dbReference type="SUPFAM" id="SSF52047">
    <property type="entry name" value="RNI-like"/>
    <property type="match status" value="4"/>
</dbReference>
<evidence type="ECO:0000256" key="2">
    <source>
        <dbReference type="ARBA" id="ARBA00022737"/>
    </source>
</evidence>
<feature type="domain" description="NACHT" evidence="6">
    <location>
        <begin position="241"/>
        <end position="381"/>
    </location>
</feature>
<accession>A0A6P7MRH9</accession>
<dbReference type="Proteomes" id="UP000515150">
    <property type="component" value="Chromosome 6"/>
</dbReference>
<dbReference type="RefSeq" id="XP_029008820.1">
    <property type="nucleotide sequence ID" value="XM_029152987.3"/>
</dbReference>
<dbReference type="GO" id="GO:0005524">
    <property type="term" value="F:ATP binding"/>
    <property type="evidence" value="ECO:0007669"/>
    <property type="project" value="UniProtKB-KW"/>
</dbReference>
<dbReference type="InterPro" id="IPR041267">
    <property type="entry name" value="NLRP_HD2"/>
</dbReference>
<keyword evidence="3" id="KW-0547">Nucleotide-binding</keyword>
<name>A0A6P7MRH9_BETSP</name>
<dbReference type="PANTHER" id="PTHR47189">
    <property type="entry name" value="MHC CLASS II TRANSACTIVATOR"/>
    <property type="match status" value="1"/>
</dbReference>
<gene>
    <name evidence="8" type="primary">nlrc5</name>
</gene>
<dbReference type="Pfam" id="PF05729">
    <property type="entry name" value="NACHT"/>
    <property type="match status" value="1"/>
</dbReference>
<evidence type="ECO:0000313" key="7">
    <source>
        <dbReference type="Proteomes" id="UP000515150"/>
    </source>
</evidence>
<dbReference type="Gene3D" id="1.10.533.20">
    <property type="match status" value="1"/>
</dbReference>
<dbReference type="GO" id="GO:0045345">
    <property type="term" value="P:positive regulation of MHC class I biosynthetic process"/>
    <property type="evidence" value="ECO:0007669"/>
    <property type="project" value="TreeGrafter"/>
</dbReference>
<dbReference type="GeneID" id="114856983"/>
<organism evidence="7 8">
    <name type="scientific">Betta splendens</name>
    <name type="common">Siamese fighting fish</name>
    <dbReference type="NCBI Taxonomy" id="158456"/>
    <lineage>
        <taxon>Eukaryota</taxon>
        <taxon>Metazoa</taxon>
        <taxon>Chordata</taxon>
        <taxon>Craniata</taxon>
        <taxon>Vertebrata</taxon>
        <taxon>Euteleostomi</taxon>
        <taxon>Actinopterygii</taxon>
        <taxon>Neopterygii</taxon>
        <taxon>Teleostei</taxon>
        <taxon>Neoteleostei</taxon>
        <taxon>Acanthomorphata</taxon>
        <taxon>Anabantaria</taxon>
        <taxon>Anabantiformes</taxon>
        <taxon>Anabantoidei</taxon>
        <taxon>Osphronemidae</taxon>
        <taxon>Betta</taxon>
    </lineage>
</organism>
<keyword evidence="7" id="KW-1185">Reference proteome</keyword>
<dbReference type="InterPro" id="IPR007111">
    <property type="entry name" value="NACHT_NTPase"/>
</dbReference>
<feature type="region of interest" description="Disordered" evidence="5">
    <location>
        <begin position="197"/>
        <end position="222"/>
    </location>
</feature>
<dbReference type="Gene3D" id="3.40.50.300">
    <property type="entry name" value="P-loop containing nucleotide triphosphate hydrolases"/>
    <property type="match status" value="1"/>
</dbReference>
<dbReference type="PROSITE" id="PS50837">
    <property type="entry name" value="NACHT"/>
    <property type="match status" value="1"/>
</dbReference>
<sequence>MDEELDPDGNNVNSVLAQESSELFSIITNQSNTVILKLCQMMPEGTGWNAGHLALSTTSAAVKEAIKATLEYFKMASAVECRNFLQTVCMLCEDIPMHLESRLMSVAGYANTDVIQSATRETVSLTTTDGCGISSPRVTDKKSFLPPSEPQHIKRQRIDYWQEYMTAAKNLLKRRWELLSRHLVKEVHLENVWINPRRSSRGRDRPDQTPGRSRTPDPDEGVVFPESKVTLDNFLQECTGKVTVVAGLAGSGKTLLMSCLGQQWADGLGPIPSSFLFIVLEFRQLNLLSGPLSLSELLFRHYLPPDGDEYKKRDVMNYLFSNPEQSCWVLDGYDEFNSRLTKHDMQTDLLDPETPLSVAELISGLLHRQLLPGCTVLVTCRLRDVVDLEDISFKVGQLLEWGQHEIKEYVENFFRGQGDPAVRDHGLQPANLILSNRHFLAMSSLPALCNICCICVKHLLLEDKEGATGVQSANRGEESGPLLRTNEKEAKELQTEGTTNVDHIYPTLTQVYLTVLRAFFRLYSGKGGAPDKAKSPTQQSTVGRLDPLNQYRAELCELTQLAWSGLEKHKILFMEDDVSQNLLELSVRTGLFSQVEHRHDGMLVNMYSFIHLTIQEFLAAVRIMSSNDVTDTQLKNRFSLKTRWTTKSDQKTVFTDSFHLYVCGLASSRCTQALVQLASLSFGTGAQSWVRKRQALVLKLLNKKCQSNTLTGPKILELCHCIQESQDNQLAKQFVDTRPTVELRNIPLSANDIHALAFVVGSVSDNGIGLDFGACSMEPEWLNVLSKCRCINCLSFHSRKYGDKFAEKLSFILPKFITLRKIEFTGATMTATGAASLASALQSCQHRPIEEINLSDNNLRDEGIRHIADVFTNLPKLAVVMLGRNNSSLQALDYLVGKMSQCLRIKHVHADGMKEVKVTFYPNSDIDSNKEPYEPTVSLLNQKWSTPDMQKLANSLACCPALSLLDLSGGLWDVEILKTLTQVLPKFHITKYVKLNDSCSSVNGLVVLTALLSLCPNVVELHIRLQPSRGPKQISIVFSEKTEKPAVKMTKRLSLNCCGLLPADLDRVWQSLGTSSDLTVLDLSSNRLGNKSLKKLLHILPRLHSIQEIDASKNGISMKAVFTLAEAFCSCNNLTQIHVSDGGQNQVLLKFSPDISYKKLQLKIFRINHSTLLPSDIASLCNKLAQCDSSMELDLSHSPLSDQAVKNLLELLPKMKSLRKLNISHSITSTTGALMLVSGFTGNQRVTSVELSHQSESFVHFDIVKAEQTSCRLTDFNLNCTDLEQLLQILQQGPRLSNLDLSSNQLDDEAVKCLVGFLPSLPIKNCINLSNNNLSQQGLLDVASTLSDRGNVSGADVSSLGPEKRCLIWFRQYESCEKTLSVRDSGLKHEHLVRLAEIVSSCSSPIKLLLKDNSLQAEWIQDFVKALNRDCSECSVSIKEDWIGAEEAVRLMCVCLVLNTNIVSLRVHQNSLHLSVTSVSINSRDPNPSLTTEKIGLIDCAVHGHRLAHMRSIIQKCPLLTELDLDIEAAEFLCCVLPLLPNLSSLSISSKDTCPDLLENLAEVLVQSTSIQNLNLSGYVIEDAAAQIMTRMFPRLLSLNLSHCKGSATARLQLSEALGECVSLEGLCLDLYEDNRVCLARAIRKNKSLRSLKLNSIPMEPPAVDGVLDLLGAMDGLTQVENIELESWRMAEIGAEQLTKLLPVWTGLRKISLSNNLISDHSGDKLLEALISCSHLEELHLSSNRLGDLTATRMALVLPSLTHITVLDISENSFGCEGAVSLSKAIMCMKKLTKINLTSIGTSELCPIAASLAHCPLIQDVNLGWNNCEDNVALELARVLPSYQKLTRIDLESNCVSAVGVEALVKMVKSCPALQLIRLWRNKVSPIEAQRLSDKDRRLNFSPT</sequence>
<reference evidence="8" key="1">
    <citation type="submission" date="2025-08" db="UniProtKB">
        <authorList>
            <consortium name="RefSeq"/>
        </authorList>
    </citation>
    <scope>IDENTIFICATION</scope>
</reference>
<evidence type="ECO:0000256" key="5">
    <source>
        <dbReference type="SAM" id="MobiDB-lite"/>
    </source>
</evidence>
<evidence type="ECO:0000256" key="4">
    <source>
        <dbReference type="ARBA" id="ARBA00022840"/>
    </source>
</evidence>
<dbReference type="InParanoid" id="A0A6P7MRH9"/>
<keyword evidence="1" id="KW-0433">Leucine-rich repeat</keyword>
<proteinExistence type="predicted"/>
<dbReference type="GO" id="GO:0045944">
    <property type="term" value="P:positive regulation of transcription by RNA polymerase II"/>
    <property type="evidence" value="ECO:0007669"/>
    <property type="project" value="TreeGrafter"/>
</dbReference>